<proteinExistence type="predicted"/>
<keyword evidence="2" id="KW-1185">Reference proteome</keyword>
<sequence length="769" mass="88545">MMAELEIDQSNLPRVQEVCQSFAVLEDGVLAHNLQEQEIEQYYTTNIQKNQLVQNDIRSTLSRHASRQLEEEDFEYARLIQEEIQRCSEQTRRREQEDEEIAKRLQEEEKQRITRRSRGQGSEGSTSGPALPSPHQHTLSSPHQGEEQYSSSTSRWQCSTSLNHSDLTRPQADSLRGVAAQRNTISGSNQGHADSKRGIRGERVSEDSEDSDTVFSEQLTVWSQRLNERLNTAPPRRRASSNQPEERNCRSLSSRSSFTEQERGELNQEHYENADLEERKPRVWDQARRHSEEYEASHRSRDQDKDCRLVEVREKRCSRSESVGLHDGGQHNNKDLARTWSYRDNPDKRVHFQDNSRSSIRQGKSRGVWEMLGQVLRERGVPVRLGGNGAPLQIGPQSRDSQVLHGSEVSCGDSLPHQRVFQRAANTRHSFHGDTRERRRSSHRENSGRDHTEDRLRNNVEHDEKVYEISRRDSHLPSRERGGSRRWKEHGYTNDDERERNANGSRVKRTTSERRRWHQTIEERASQRSQSLSSRAPTGDRSRHEAAGGSLQPEPVGESLDLGELHQVLKDEELAQKLQEEEDKLLRRNTEPSPCSPYPEGDFRAAQVAQDEEIARFMQKQEMKTKRRSRELEGPSSWREHRSMISHHDRRASRDRPVQRERLDSEGLPSPPEDGSPDNQPPSTFSTIPHAQPIRNIAEELDPTFRAGRSDPESLGVEQAGPTCQSLPIPHPGLHELLEEPAFIPPTKRQTDKSARSKPKEKKENCKQQ</sequence>
<comment type="caution">
    <text evidence="1">The sequence shown here is derived from an EMBL/GenBank/DDBJ whole genome shotgun (WGS) entry which is preliminary data.</text>
</comment>
<reference evidence="1" key="1">
    <citation type="submission" date="2022-05" db="EMBL/GenBank/DDBJ databases">
        <title>Chromosome-level genome of Chaenocephalus aceratus.</title>
        <authorList>
            <person name="Park H."/>
        </authorList>
    </citation>
    <scope>NUCLEOTIDE SEQUENCE</scope>
    <source>
        <strain evidence="1">KU_202001</strain>
    </source>
</reference>
<evidence type="ECO:0000313" key="2">
    <source>
        <dbReference type="Proteomes" id="UP001057452"/>
    </source>
</evidence>
<gene>
    <name evidence="1" type="ORF">KUCAC02_013090</name>
</gene>
<dbReference type="EMBL" id="CM043791">
    <property type="protein sequence ID" value="KAI4824590.1"/>
    <property type="molecule type" value="Genomic_DNA"/>
</dbReference>
<evidence type="ECO:0000313" key="1">
    <source>
        <dbReference type="EMBL" id="KAI4824590.1"/>
    </source>
</evidence>
<organism evidence="1 2">
    <name type="scientific">Chaenocephalus aceratus</name>
    <name type="common">Blackfin icefish</name>
    <name type="synonym">Chaenichthys aceratus</name>
    <dbReference type="NCBI Taxonomy" id="36190"/>
    <lineage>
        <taxon>Eukaryota</taxon>
        <taxon>Metazoa</taxon>
        <taxon>Chordata</taxon>
        <taxon>Craniata</taxon>
        <taxon>Vertebrata</taxon>
        <taxon>Euteleostomi</taxon>
        <taxon>Actinopterygii</taxon>
        <taxon>Neopterygii</taxon>
        <taxon>Teleostei</taxon>
        <taxon>Neoteleostei</taxon>
        <taxon>Acanthomorphata</taxon>
        <taxon>Eupercaria</taxon>
        <taxon>Perciformes</taxon>
        <taxon>Notothenioidei</taxon>
        <taxon>Channichthyidae</taxon>
        <taxon>Chaenocephalus</taxon>
    </lineage>
</organism>
<protein>
    <submittedName>
        <fullName evidence="1">Uncharacterized protein</fullName>
    </submittedName>
</protein>
<accession>A0ACB9XEM0</accession>
<name>A0ACB9XEM0_CHAAC</name>
<dbReference type="Proteomes" id="UP001057452">
    <property type="component" value="Chromosome 7"/>
</dbReference>